<protein>
    <submittedName>
        <fullName evidence="4">NTP pyrophosphohydrolase</fullName>
    </submittedName>
</protein>
<dbReference type="CDD" id="cd07067">
    <property type="entry name" value="HP_PGM_like"/>
    <property type="match status" value="1"/>
</dbReference>
<dbReference type="Gene3D" id="3.90.79.10">
    <property type="entry name" value="Nucleoside Triphosphate Pyrophosphohydrolase"/>
    <property type="match status" value="1"/>
</dbReference>
<dbReference type="SMART" id="SM00855">
    <property type="entry name" value="PGAM"/>
    <property type="match status" value="1"/>
</dbReference>
<reference evidence="4 5" key="1">
    <citation type="submission" date="2017-08" db="EMBL/GenBank/DDBJ databases">
        <title>Infants hospitalized years apart are colonized by the same room-sourced microbial strains.</title>
        <authorList>
            <person name="Brooks B."/>
            <person name="Olm M.R."/>
            <person name="Firek B.A."/>
            <person name="Baker R."/>
            <person name="Thomas B.C."/>
            <person name="Morowitz M.J."/>
            <person name="Banfield J.F."/>
        </authorList>
    </citation>
    <scope>NUCLEOTIDE SEQUENCE [LARGE SCALE GENOMIC DNA]</scope>
    <source>
        <strain evidence="4">S2_003_000_R1_3</strain>
    </source>
</reference>
<dbReference type="AlphaFoldDB" id="A0A2W5SYV7"/>
<name>A0A2W5SYV7_9CORY</name>
<dbReference type="GO" id="GO:0006754">
    <property type="term" value="P:ATP biosynthetic process"/>
    <property type="evidence" value="ECO:0007669"/>
    <property type="project" value="TreeGrafter"/>
</dbReference>
<dbReference type="InterPro" id="IPR000086">
    <property type="entry name" value="NUDIX_hydrolase_dom"/>
</dbReference>
<dbReference type="InterPro" id="IPR020084">
    <property type="entry name" value="NUDIX_hydrolase_CS"/>
</dbReference>
<dbReference type="SUPFAM" id="SSF55811">
    <property type="entry name" value="Nudix"/>
    <property type="match status" value="1"/>
</dbReference>
<sequence>MSKKRSSQSHDATLADAPLPGSQGSGTNTKHQADAEGRVQGIARHPAQELGKITLAAGAVVWRRRQGADSSTPAVDESSHDSSASTVTVDDIEVLLIHRPRYDDWSLAKGKLDPGETLPMTAIREIKEETGYDVTLGKLLGRVTYPVKSRTKVVYYWTAECVDGSFEDNDEVDQLVWLPLEEAKKRTTYEVDTEILEKAAHEIALSPTSRIILIRHAHAHPREGWGGNDNLRPLDRKGRRQADMLPRELAGFGITRLYSADPIRCQTTAEPLSQSSGLHITIDELFGDNGWDAHTADAKRRVSDIITYGGVSAIVSQGKAIPEIIAWLSSQGAVSIDDIPCKKSSAWVLTFTDGELSGADYFASPLPSK</sequence>
<evidence type="ECO:0000256" key="2">
    <source>
        <dbReference type="SAM" id="MobiDB-lite"/>
    </source>
</evidence>
<dbReference type="CDD" id="cd03673">
    <property type="entry name" value="NUDIX_Ap6A_hydrolase"/>
    <property type="match status" value="1"/>
</dbReference>
<dbReference type="InterPro" id="IPR051325">
    <property type="entry name" value="Nudix_hydrolase_domain"/>
</dbReference>
<feature type="region of interest" description="Disordered" evidence="2">
    <location>
        <begin position="1"/>
        <end position="36"/>
    </location>
</feature>
<dbReference type="RefSeq" id="WP_303734296.1">
    <property type="nucleotide sequence ID" value="NZ_CAKZHK010000009.1"/>
</dbReference>
<dbReference type="EMBL" id="QFRA01000004">
    <property type="protein sequence ID" value="PZR05833.1"/>
    <property type="molecule type" value="Genomic_DNA"/>
</dbReference>
<dbReference type="PROSITE" id="PS51462">
    <property type="entry name" value="NUDIX"/>
    <property type="match status" value="1"/>
</dbReference>
<dbReference type="GO" id="GO:0004081">
    <property type="term" value="F:bis(5'-nucleosyl)-tetraphosphatase (asymmetrical) activity"/>
    <property type="evidence" value="ECO:0007669"/>
    <property type="project" value="TreeGrafter"/>
</dbReference>
<gene>
    <name evidence="4" type="ORF">DI525_02860</name>
</gene>
<dbReference type="InterPro" id="IPR013078">
    <property type="entry name" value="His_Pase_superF_clade-1"/>
</dbReference>
<accession>A0A2W5SYV7</accession>
<dbReference type="SUPFAM" id="SSF53254">
    <property type="entry name" value="Phosphoglycerate mutase-like"/>
    <property type="match status" value="1"/>
</dbReference>
<evidence type="ECO:0000256" key="1">
    <source>
        <dbReference type="ARBA" id="ARBA00022801"/>
    </source>
</evidence>
<dbReference type="PANTHER" id="PTHR21340:SF0">
    <property type="entry name" value="BIS(5'-NUCLEOSYL)-TETRAPHOSPHATASE [ASYMMETRICAL]"/>
    <property type="match status" value="1"/>
</dbReference>
<dbReference type="PROSITE" id="PS00893">
    <property type="entry name" value="NUDIX_BOX"/>
    <property type="match status" value="1"/>
</dbReference>
<dbReference type="Pfam" id="PF00300">
    <property type="entry name" value="His_Phos_1"/>
    <property type="match status" value="1"/>
</dbReference>
<evidence type="ECO:0000313" key="5">
    <source>
        <dbReference type="Proteomes" id="UP000249432"/>
    </source>
</evidence>
<dbReference type="Proteomes" id="UP000249432">
    <property type="component" value="Unassembled WGS sequence"/>
</dbReference>
<evidence type="ECO:0000313" key="4">
    <source>
        <dbReference type="EMBL" id="PZR05833.1"/>
    </source>
</evidence>
<dbReference type="InterPro" id="IPR015797">
    <property type="entry name" value="NUDIX_hydrolase-like_dom_sf"/>
</dbReference>
<proteinExistence type="predicted"/>
<dbReference type="Gene3D" id="3.40.50.1240">
    <property type="entry name" value="Phosphoglycerate mutase-like"/>
    <property type="match status" value="1"/>
</dbReference>
<evidence type="ECO:0000259" key="3">
    <source>
        <dbReference type="PROSITE" id="PS51462"/>
    </source>
</evidence>
<dbReference type="InterPro" id="IPR029033">
    <property type="entry name" value="His_PPase_superfam"/>
</dbReference>
<dbReference type="Pfam" id="PF00293">
    <property type="entry name" value="NUDIX"/>
    <property type="match status" value="1"/>
</dbReference>
<comment type="caution">
    <text evidence="4">The sequence shown here is derived from an EMBL/GenBank/DDBJ whole genome shotgun (WGS) entry which is preliminary data.</text>
</comment>
<feature type="domain" description="Nudix hydrolase" evidence="3">
    <location>
        <begin position="78"/>
        <end position="200"/>
    </location>
</feature>
<organism evidence="4 5">
    <name type="scientific">Corynebacterium kroppenstedtii</name>
    <dbReference type="NCBI Taxonomy" id="161879"/>
    <lineage>
        <taxon>Bacteria</taxon>
        <taxon>Bacillati</taxon>
        <taxon>Actinomycetota</taxon>
        <taxon>Actinomycetes</taxon>
        <taxon>Mycobacteriales</taxon>
        <taxon>Corynebacteriaceae</taxon>
        <taxon>Corynebacterium</taxon>
    </lineage>
</organism>
<dbReference type="PANTHER" id="PTHR21340">
    <property type="entry name" value="DIADENOSINE 5,5-P1,P4-TETRAPHOSPHATE PYROPHOSPHOHYDROLASE MUTT"/>
    <property type="match status" value="1"/>
</dbReference>
<keyword evidence="1 4" id="KW-0378">Hydrolase</keyword>
<dbReference type="GO" id="GO:0006167">
    <property type="term" value="P:AMP biosynthetic process"/>
    <property type="evidence" value="ECO:0007669"/>
    <property type="project" value="TreeGrafter"/>
</dbReference>